<name>A0A484N4F9_9ASTE</name>
<gene>
    <name evidence="1" type="ORF">CCAM_LOCUS37769</name>
</gene>
<dbReference type="AlphaFoldDB" id="A0A484N4F9"/>
<evidence type="ECO:0000313" key="2">
    <source>
        <dbReference type="Proteomes" id="UP000595140"/>
    </source>
</evidence>
<accession>A0A484N4F9</accession>
<dbReference type="EMBL" id="OOIL02005823">
    <property type="protein sequence ID" value="VFQ95993.1"/>
    <property type="molecule type" value="Genomic_DNA"/>
</dbReference>
<protein>
    <submittedName>
        <fullName evidence="1">Uncharacterized protein</fullName>
    </submittedName>
</protein>
<organism evidence="1 2">
    <name type="scientific">Cuscuta campestris</name>
    <dbReference type="NCBI Taxonomy" id="132261"/>
    <lineage>
        <taxon>Eukaryota</taxon>
        <taxon>Viridiplantae</taxon>
        <taxon>Streptophyta</taxon>
        <taxon>Embryophyta</taxon>
        <taxon>Tracheophyta</taxon>
        <taxon>Spermatophyta</taxon>
        <taxon>Magnoliopsida</taxon>
        <taxon>eudicotyledons</taxon>
        <taxon>Gunneridae</taxon>
        <taxon>Pentapetalae</taxon>
        <taxon>asterids</taxon>
        <taxon>lamiids</taxon>
        <taxon>Solanales</taxon>
        <taxon>Convolvulaceae</taxon>
        <taxon>Cuscuteae</taxon>
        <taxon>Cuscuta</taxon>
        <taxon>Cuscuta subgen. Grammica</taxon>
        <taxon>Cuscuta sect. Cleistogrammica</taxon>
    </lineage>
</organism>
<evidence type="ECO:0000313" key="1">
    <source>
        <dbReference type="EMBL" id="VFQ95993.1"/>
    </source>
</evidence>
<dbReference type="Proteomes" id="UP000595140">
    <property type="component" value="Unassembled WGS sequence"/>
</dbReference>
<sequence>MAKMEVEVVKTILLAKQQLPEVEIEKYQKFQGSIMPKGGTRNCCTNACASMCEVLGKVCERLCFCCL</sequence>
<reference evidence="1 2" key="1">
    <citation type="submission" date="2018-04" db="EMBL/GenBank/DDBJ databases">
        <authorList>
            <person name="Vogel A."/>
        </authorList>
    </citation>
    <scope>NUCLEOTIDE SEQUENCE [LARGE SCALE GENOMIC DNA]</scope>
</reference>
<keyword evidence="2" id="KW-1185">Reference proteome</keyword>
<proteinExistence type="predicted"/>